<dbReference type="Pfam" id="PF00089">
    <property type="entry name" value="Trypsin"/>
    <property type="match status" value="1"/>
</dbReference>
<accession>A0A084W065</accession>
<dbReference type="PROSITE" id="PS00134">
    <property type="entry name" value="TRYPSIN_HIS"/>
    <property type="match status" value="1"/>
</dbReference>
<dbReference type="InterPro" id="IPR009003">
    <property type="entry name" value="Peptidase_S1_PA"/>
</dbReference>
<dbReference type="InterPro" id="IPR018114">
    <property type="entry name" value="TRYPSIN_HIS"/>
</dbReference>
<evidence type="ECO:0000259" key="6">
    <source>
        <dbReference type="PROSITE" id="PS50240"/>
    </source>
</evidence>
<feature type="domain" description="Peptidase S1" evidence="6">
    <location>
        <begin position="40"/>
        <end position="202"/>
    </location>
</feature>
<dbReference type="VEuPathDB" id="VectorBase:ASIS007939"/>
<reference evidence="7 9" key="1">
    <citation type="journal article" date="2014" name="BMC Genomics">
        <title>Genome sequence of Anopheles sinensis provides insight into genetics basis of mosquito competence for malaria parasites.</title>
        <authorList>
            <person name="Zhou D."/>
            <person name="Zhang D."/>
            <person name="Ding G."/>
            <person name="Shi L."/>
            <person name="Hou Q."/>
            <person name="Ye Y."/>
            <person name="Xu Y."/>
            <person name="Zhou H."/>
            <person name="Xiong C."/>
            <person name="Li S."/>
            <person name="Yu J."/>
            <person name="Hong S."/>
            <person name="Yu X."/>
            <person name="Zou P."/>
            <person name="Chen C."/>
            <person name="Chang X."/>
            <person name="Wang W."/>
            <person name="Lv Y."/>
            <person name="Sun Y."/>
            <person name="Ma L."/>
            <person name="Shen B."/>
            <person name="Zhu C."/>
        </authorList>
    </citation>
    <scope>NUCLEOTIDE SEQUENCE [LARGE SCALE GENOMIC DNA]</scope>
</reference>
<sequence length="202" mass="21851">MYKEMDHLYKRRILSVSVPRFIWASVVGALESPPLASGRIVGGSNVDISKYPYQVSLLNDGYHYCGASVVAAQWALTAGHCCNGYDVLSLSIRGGSSTNNQGGVLFTVEKLVLHPSYDSVNLNFDVCMIQIKETFLGHPNIAIIPLSNSDSIPSNELGTVSGWGATQSDGETVLQLRATKVKIFTDKSCTAATRNYVSLTSR</sequence>
<proteinExistence type="inferred from homology"/>
<organism evidence="8 9">
    <name type="scientific">Anopheles sinensis</name>
    <name type="common">Mosquito</name>
    <dbReference type="NCBI Taxonomy" id="74873"/>
    <lineage>
        <taxon>Eukaryota</taxon>
        <taxon>Metazoa</taxon>
        <taxon>Ecdysozoa</taxon>
        <taxon>Arthropoda</taxon>
        <taxon>Hexapoda</taxon>
        <taxon>Insecta</taxon>
        <taxon>Pterygota</taxon>
        <taxon>Neoptera</taxon>
        <taxon>Endopterygota</taxon>
        <taxon>Diptera</taxon>
        <taxon>Nematocera</taxon>
        <taxon>Culicoidea</taxon>
        <taxon>Culicidae</taxon>
        <taxon>Anophelinae</taxon>
        <taxon>Anopheles</taxon>
    </lineage>
</organism>
<evidence type="ECO:0000256" key="1">
    <source>
        <dbReference type="ARBA" id="ARBA00022670"/>
    </source>
</evidence>
<dbReference type="PANTHER" id="PTHR24276:SF91">
    <property type="entry name" value="AT26814P-RELATED"/>
    <property type="match status" value="1"/>
</dbReference>
<dbReference type="InterPro" id="IPR001254">
    <property type="entry name" value="Trypsin_dom"/>
</dbReference>
<dbReference type="AlphaFoldDB" id="A0A084W065"/>
<evidence type="ECO:0000313" key="9">
    <source>
        <dbReference type="Proteomes" id="UP000030765"/>
    </source>
</evidence>
<reference evidence="8" key="2">
    <citation type="submission" date="2020-05" db="UniProtKB">
        <authorList>
            <consortium name="EnsemblMetazoa"/>
        </authorList>
    </citation>
    <scope>IDENTIFICATION</scope>
</reference>
<dbReference type="GO" id="GO:0004252">
    <property type="term" value="F:serine-type endopeptidase activity"/>
    <property type="evidence" value="ECO:0007669"/>
    <property type="project" value="InterPro"/>
</dbReference>
<dbReference type="FunFam" id="2.40.10.10:FF:000068">
    <property type="entry name" value="transmembrane protease serine 2"/>
    <property type="match status" value="1"/>
</dbReference>
<dbReference type="PANTHER" id="PTHR24276">
    <property type="entry name" value="POLYSERASE-RELATED"/>
    <property type="match status" value="1"/>
</dbReference>
<comment type="similarity">
    <text evidence="5">Belongs to the peptidase S1 family. CLIP subfamily.</text>
</comment>
<dbReference type="InterPro" id="IPR043504">
    <property type="entry name" value="Peptidase_S1_PA_chymotrypsin"/>
</dbReference>
<evidence type="ECO:0000256" key="4">
    <source>
        <dbReference type="ARBA" id="ARBA00023157"/>
    </source>
</evidence>
<evidence type="ECO:0000256" key="3">
    <source>
        <dbReference type="ARBA" id="ARBA00022825"/>
    </source>
</evidence>
<keyword evidence="1" id="KW-0645">Protease</keyword>
<name>A0A084W065_ANOSI</name>
<keyword evidence="2" id="KW-0378">Hydrolase</keyword>
<dbReference type="PROSITE" id="PS50240">
    <property type="entry name" value="TRYPSIN_DOM"/>
    <property type="match status" value="1"/>
</dbReference>
<dbReference type="SMART" id="SM00020">
    <property type="entry name" value="Tryp_SPc"/>
    <property type="match status" value="1"/>
</dbReference>
<evidence type="ECO:0000256" key="5">
    <source>
        <dbReference type="ARBA" id="ARBA00024195"/>
    </source>
</evidence>
<dbReference type="EMBL" id="KE525262">
    <property type="protein sequence ID" value="KFB43609.1"/>
    <property type="molecule type" value="Genomic_DNA"/>
</dbReference>
<keyword evidence="4" id="KW-1015">Disulfide bond</keyword>
<protein>
    <submittedName>
        <fullName evidence="7">AGAP001252-PA-like protein</fullName>
    </submittedName>
</protein>
<dbReference type="EMBL" id="ATLV01019092">
    <property type="status" value="NOT_ANNOTATED_CDS"/>
    <property type="molecule type" value="Genomic_DNA"/>
</dbReference>
<dbReference type="GO" id="GO:0006508">
    <property type="term" value="P:proteolysis"/>
    <property type="evidence" value="ECO:0007669"/>
    <property type="project" value="UniProtKB-KW"/>
</dbReference>
<evidence type="ECO:0000313" key="7">
    <source>
        <dbReference type="EMBL" id="KFB43609.1"/>
    </source>
</evidence>
<keyword evidence="3" id="KW-0720">Serine protease</keyword>
<dbReference type="Proteomes" id="UP000030765">
    <property type="component" value="Unassembled WGS sequence"/>
</dbReference>
<dbReference type="EnsemblMetazoa" id="ASIC011548-RA">
    <property type="protein sequence ID" value="ASIC011548-PA"/>
    <property type="gene ID" value="ASIC011548"/>
</dbReference>
<dbReference type="SUPFAM" id="SSF50494">
    <property type="entry name" value="Trypsin-like serine proteases"/>
    <property type="match status" value="1"/>
</dbReference>
<dbReference type="VEuPathDB" id="VectorBase:ASIC011548"/>
<dbReference type="CDD" id="cd00190">
    <property type="entry name" value="Tryp_SPc"/>
    <property type="match status" value="1"/>
</dbReference>
<dbReference type="Gene3D" id="2.40.10.10">
    <property type="entry name" value="Trypsin-like serine proteases"/>
    <property type="match status" value="2"/>
</dbReference>
<keyword evidence="9" id="KW-1185">Reference proteome</keyword>
<evidence type="ECO:0000256" key="2">
    <source>
        <dbReference type="ARBA" id="ARBA00022801"/>
    </source>
</evidence>
<dbReference type="InterPro" id="IPR050430">
    <property type="entry name" value="Peptidase_S1"/>
</dbReference>
<dbReference type="OMA" id="HICGASA"/>
<dbReference type="STRING" id="74873.A0A084W065"/>
<dbReference type="OrthoDB" id="546450at2759"/>
<evidence type="ECO:0000313" key="8">
    <source>
        <dbReference type="EnsemblMetazoa" id="ASIC011548-PA"/>
    </source>
</evidence>
<gene>
    <name evidence="7" type="ORF">ZHAS_00011548</name>
</gene>